<organism evidence="7 8">
    <name type="scientific">Lithospermum erythrorhizon</name>
    <name type="common">Purple gromwell</name>
    <name type="synonym">Lithospermum officinale var. erythrorhizon</name>
    <dbReference type="NCBI Taxonomy" id="34254"/>
    <lineage>
        <taxon>Eukaryota</taxon>
        <taxon>Viridiplantae</taxon>
        <taxon>Streptophyta</taxon>
        <taxon>Embryophyta</taxon>
        <taxon>Tracheophyta</taxon>
        <taxon>Spermatophyta</taxon>
        <taxon>Magnoliopsida</taxon>
        <taxon>eudicotyledons</taxon>
        <taxon>Gunneridae</taxon>
        <taxon>Pentapetalae</taxon>
        <taxon>asterids</taxon>
        <taxon>lamiids</taxon>
        <taxon>Boraginales</taxon>
        <taxon>Boraginaceae</taxon>
        <taxon>Boraginoideae</taxon>
        <taxon>Lithospermeae</taxon>
        <taxon>Lithospermum</taxon>
    </lineage>
</organism>
<dbReference type="GO" id="GO:0006357">
    <property type="term" value="P:regulation of transcription by RNA polymerase II"/>
    <property type="evidence" value="ECO:0007669"/>
    <property type="project" value="TreeGrafter"/>
</dbReference>
<dbReference type="GO" id="GO:0031490">
    <property type="term" value="F:chromatin DNA binding"/>
    <property type="evidence" value="ECO:0007669"/>
    <property type="project" value="TreeGrafter"/>
</dbReference>
<protein>
    <submittedName>
        <fullName evidence="7">Histone modifying enzyme</fullName>
    </submittedName>
</protein>
<dbReference type="PANTHER" id="PTHR12549">
    <property type="entry name" value="JMJC DOMAIN-CONTAINING HISTONE DEMETHYLATION PROTEIN"/>
    <property type="match status" value="1"/>
</dbReference>
<dbReference type="GO" id="GO:0046872">
    <property type="term" value="F:metal ion binding"/>
    <property type="evidence" value="ECO:0007669"/>
    <property type="project" value="UniProtKB-KW"/>
</dbReference>
<dbReference type="AlphaFoldDB" id="A0AAV3R0J8"/>
<keyword evidence="4" id="KW-0539">Nucleus</keyword>
<dbReference type="SUPFAM" id="SSF51197">
    <property type="entry name" value="Clavaminate synthase-like"/>
    <property type="match status" value="1"/>
</dbReference>
<dbReference type="PANTHER" id="PTHR12549:SF38">
    <property type="entry name" value="JMJC DOMAIN-CONTAINING HISTONE DEMETHYLASE 2, ISOFORM A"/>
    <property type="match status" value="1"/>
</dbReference>
<evidence type="ECO:0000256" key="1">
    <source>
        <dbReference type="ARBA" id="ARBA00004123"/>
    </source>
</evidence>
<dbReference type="GO" id="GO:0000118">
    <property type="term" value="C:histone deacetylase complex"/>
    <property type="evidence" value="ECO:0007669"/>
    <property type="project" value="TreeGrafter"/>
</dbReference>
<evidence type="ECO:0000256" key="4">
    <source>
        <dbReference type="ARBA" id="ARBA00023242"/>
    </source>
</evidence>
<dbReference type="GO" id="GO:0000785">
    <property type="term" value="C:chromatin"/>
    <property type="evidence" value="ECO:0007669"/>
    <property type="project" value="TreeGrafter"/>
</dbReference>
<comment type="caution">
    <text evidence="7">The sequence shown here is derived from an EMBL/GenBank/DDBJ whole genome shotgun (WGS) entry which is preliminary data.</text>
</comment>
<dbReference type="Gene3D" id="2.60.120.650">
    <property type="entry name" value="Cupin"/>
    <property type="match status" value="1"/>
</dbReference>
<feature type="domain" description="JmjC" evidence="6">
    <location>
        <begin position="1"/>
        <end position="216"/>
    </location>
</feature>
<dbReference type="InterPro" id="IPR045109">
    <property type="entry name" value="LSDs-like"/>
</dbReference>
<keyword evidence="8" id="KW-1185">Reference proteome</keyword>
<dbReference type="SMART" id="SM00558">
    <property type="entry name" value="JmjC"/>
    <property type="match status" value="1"/>
</dbReference>
<reference evidence="7 8" key="1">
    <citation type="submission" date="2024-01" db="EMBL/GenBank/DDBJ databases">
        <title>The complete chloroplast genome sequence of Lithospermum erythrorhizon: insights into the phylogenetic relationship among Boraginaceae species and the maternal lineages of purple gromwells.</title>
        <authorList>
            <person name="Okada T."/>
            <person name="Watanabe K."/>
        </authorList>
    </citation>
    <scope>NUCLEOTIDE SEQUENCE [LARGE SCALE GENOMIC DNA]</scope>
</reference>
<evidence type="ECO:0000256" key="3">
    <source>
        <dbReference type="ARBA" id="ARBA00022723"/>
    </source>
</evidence>
<dbReference type="EMBL" id="BAABME010007007">
    <property type="protein sequence ID" value="GAA0169879.1"/>
    <property type="molecule type" value="Genomic_DNA"/>
</dbReference>
<dbReference type="Pfam" id="PF02373">
    <property type="entry name" value="JmjC"/>
    <property type="match status" value="1"/>
</dbReference>
<accession>A0AAV3R0J8</accession>
<dbReference type="GO" id="GO:0032454">
    <property type="term" value="F:histone H3K9 demethylase activity"/>
    <property type="evidence" value="ECO:0007669"/>
    <property type="project" value="InterPro"/>
</dbReference>
<evidence type="ECO:0000259" key="6">
    <source>
        <dbReference type="PROSITE" id="PS51184"/>
    </source>
</evidence>
<name>A0AAV3R0J8_LITER</name>
<evidence type="ECO:0000313" key="8">
    <source>
        <dbReference type="Proteomes" id="UP001454036"/>
    </source>
</evidence>
<sequence>MHMLVNILTHTTEVKIETCEYETINKLKRVYDETEDSSELCESDDANHKNEFCPLDVLHSSGSMDAEYKENRKFSADRSELDQINHSDTDLPRIKGNSTSAGDASHSHVAEHGGAVWDIFRREDVPKLTNYLQKHWKEFRHINDLPVPSVVHPIHDQTLYLNEKHMKQLKEEFNIEPWTFEQFLGEAVFIPAGCPHQVRNRKAQTESSVDLVAPTD</sequence>
<comment type="similarity">
    <text evidence="2">Belongs to the JARID1 histone demethylase family.</text>
</comment>
<feature type="region of interest" description="Disordered" evidence="5">
    <location>
        <begin position="85"/>
        <end position="107"/>
    </location>
</feature>
<comment type="subcellular location">
    <subcellularLocation>
        <location evidence="1">Nucleus</location>
    </subcellularLocation>
</comment>
<evidence type="ECO:0000256" key="2">
    <source>
        <dbReference type="ARBA" id="ARBA00006801"/>
    </source>
</evidence>
<dbReference type="GO" id="GO:0003712">
    <property type="term" value="F:transcription coregulator activity"/>
    <property type="evidence" value="ECO:0007669"/>
    <property type="project" value="TreeGrafter"/>
</dbReference>
<dbReference type="PROSITE" id="PS51184">
    <property type="entry name" value="JMJC"/>
    <property type="match status" value="1"/>
</dbReference>
<keyword evidence="3" id="KW-0479">Metal-binding</keyword>
<dbReference type="Proteomes" id="UP001454036">
    <property type="component" value="Unassembled WGS sequence"/>
</dbReference>
<evidence type="ECO:0000256" key="5">
    <source>
        <dbReference type="SAM" id="MobiDB-lite"/>
    </source>
</evidence>
<gene>
    <name evidence="7" type="ORF">LIER_24262</name>
</gene>
<dbReference type="InterPro" id="IPR003347">
    <property type="entry name" value="JmjC_dom"/>
</dbReference>
<evidence type="ECO:0000313" key="7">
    <source>
        <dbReference type="EMBL" id="GAA0169879.1"/>
    </source>
</evidence>
<proteinExistence type="inferred from homology"/>